<evidence type="ECO:0000256" key="3">
    <source>
        <dbReference type="ARBA" id="ARBA00022692"/>
    </source>
</evidence>
<dbReference type="Pfam" id="PF01554">
    <property type="entry name" value="MatE"/>
    <property type="match status" value="2"/>
</dbReference>
<dbReference type="PANTHER" id="PTHR11206">
    <property type="entry name" value="MULTIDRUG RESISTANCE PROTEIN"/>
    <property type="match status" value="1"/>
</dbReference>
<feature type="transmembrane region" description="Helical" evidence="6">
    <location>
        <begin position="444"/>
        <end position="466"/>
    </location>
</feature>
<feature type="transmembrane region" description="Helical" evidence="6">
    <location>
        <begin position="382"/>
        <end position="407"/>
    </location>
</feature>
<organism evidence="7 8">
    <name type="scientific">Penicillium argentinense</name>
    <dbReference type="NCBI Taxonomy" id="1131581"/>
    <lineage>
        <taxon>Eukaryota</taxon>
        <taxon>Fungi</taxon>
        <taxon>Dikarya</taxon>
        <taxon>Ascomycota</taxon>
        <taxon>Pezizomycotina</taxon>
        <taxon>Eurotiomycetes</taxon>
        <taxon>Eurotiomycetidae</taxon>
        <taxon>Eurotiales</taxon>
        <taxon>Aspergillaceae</taxon>
        <taxon>Penicillium</taxon>
    </lineage>
</organism>
<proteinExistence type="inferred from homology"/>
<dbReference type="AlphaFoldDB" id="A0A9W9K6S8"/>
<evidence type="ECO:0000256" key="4">
    <source>
        <dbReference type="ARBA" id="ARBA00022989"/>
    </source>
</evidence>
<comment type="similarity">
    <text evidence="2">Belongs to the multi antimicrobial extrusion (MATE) (TC 2.A.66.1) family.</text>
</comment>
<name>A0A9W9K6S8_9EURO</name>
<dbReference type="RefSeq" id="XP_056473354.1">
    <property type="nucleotide sequence ID" value="XM_056619988.1"/>
</dbReference>
<dbReference type="InterPro" id="IPR002528">
    <property type="entry name" value="MATE_fam"/>
</dbReference>
<dbReference type="OrthoDB" id="2126698at2759"/>
<protein>
    <recommendedName>
        <fullName evidence="9">MATE efflux family protein</fullName>
    </recommendedName>
</protein>
<feature type="transmembrane region" description="Helical" evidence="6">
    <location>
        <begin position="419"/>
        <end position="438"/>
    </location>
</feature>
<dbReference type="Proteomes" id="UP001149074">
    <property type="component" value="Unassembled WGS sequence"/>
</dbReference>
<feature type="transmembrane region" description="Helical" evidence="6">
    <location>
        <begin position="343"/>
        <end position="362"/>
    </location>
</feature>
<comment type="subcellular location">
    <subcellularLocation>
        <location evidence="1">Membrane</location>
        <topology evidence="1">Multi-pass membrane protein</topology>
    </subcellularLocation>
</comment>
<dbReference type="GO" id="GO:0015297">
    <property type="term" value="F:antiporter activity"/>
    <property type="evidence" value="ECO:0007669"/>
    <property type="project" value="InterPro"/>
</dbReference>
<dbReference type="GO" id="GO:1990961">
    <property type="term" value="P:xenobiotic detoxification by transmembrane export across the plasma membrane"/>
    <property type="evidence" value="ECO:0007669"/>
    <property type="project" value="InterPro"/>
</dbReference>
<accession>A0A9W9K6S8</accession>
<reference evidence="7" key="2">
    <citation type="journal article" date="2023" name="IMA Fungus">
        <title>Comparative genomic study of the Penicillium genus elucidates a diverse pangenome and 15 lateral gene transfer events.</title>
        <authorList>
            <person name="Petersen C."/>
            <person name="Sorensen T."/>
            <person name="Nielsen M.R."/>
            <person name="Sondergaard T.E."/>
            <person name="Sorensen J.L."/>
            <person name="Fitzpatrick D.A."/>
            <person name="Frisvad J.C."/>
            <person name="Nielsen K.L."/>
        </authorList>
    </citation>
    <scope>NUCLEOTIDE SEQUENCE</scope>
    <source>
        <strain evidence="7">IBT 30761</strain>
    </source>
</reference>
<dbReference type="NCBIfam" id="TIGR00797">
    <property type="entry name" value="matE"/>
    <property type="match status" value="1"/>
</dbReference>
<gene>
    <name evidence="7" type="ORF">N7532_007495</name>
</gene>
<evidence type="ECO:0000256" key="1">
    <source>
        <dbReference type="ARBA" id="ARBA00004141"/>
    </source>
</evidence>
<sequence>MEPNDHLYVHDTERSPLLQKTHAETTTEYVSSKGWKKEALIIVQGSAPLAVALVLQYALTASSIVVLGHLGNREVGAVSLANMTACITGTCVYQGFASSLDTLCPQAYGSGKKTLVGLHLQRMTIMLLLMTIPIGILWLNSDAIFSCILRKEDAETAHLAGLYLKILLAGAPGYACFEAGKRFVQAQGLFSPILLVLLICTVFNISMSWLLVWKLRWGFIGAPISVAISMNLLPMLLALYVYAVQGSECWQPISSAAWNGWGPMLRLAIPSWLIMEAEFATWEIMTLASSYLGSKSLAGQSGVVTITSFAFYIGYSVAVAGGTRVSQLVGAGFLAEARIATRVSFIVAFFTSVVTVALLMCLRNVVSNLFSTDKDVVRLISSILPLCAVELVLDSLVSCLAGVLRAIGRPSLGTYVQIPVYYAMAIPLSFVIAFHLHWGIMGIWTGLLVGQFVLVTVEGALLWYMLDWEKAAMDASIRNMSAWT</sequence>
<dbReference type="GO" id="GO:0016020">
    <property type="term" value="C:membrane"/>
    <property type="evidence" value="ECO:0007669"/>
    <property type="project" value="UniProtKB-SubCell"/>
</dbReference>
<reference evidence="7" key="1">
    <citation type="submission" date="2022-11" db="EMBL/GenBank/DDBJ databases">
        <authorList>
            <person name="Petersen C."/>
        </authorList>
    </citation>
    <scope>NUCLEOTIDE SEQUENCE</scope>
    <source>
        <strain evidence="7">IBT 30761</strain>
    </source>
</reference>
<evidence type="ECO:0000256" key="2">
    <source>
        <dbReference type="ARBA" id="ARBA00010199"/>
    </source>
</evidence>
<evidence type="ECO:0008006" key="9">
    <source>
        <dbReference type="Google" id="ProtNLM"/>
    </source>
</evidence>
<evidence type="ECO:0000313" key="7">
    <source>
        <dbReference type="EMBL" id="KAJ5095204.1"/>
    </source>
</evidence>
<evidence type="ECO:0000313" key="8">
    <source>
        <dbReference type="Proteomes" id="UP001149074"/>
    </source>
</evidence>
<dbReference type="GeneID" id="81358967"/>
<feature type="transmembrane region" description="Helical" evidence="6">
    <location>
        <begin position="189"/>
        <end position="211"/>
    </location>
</feature>
<feature type="transmembrane region" description="Helical" evidence="6">
    <location>
        <begin position="159"/>
        <end position="177"/>
    </location>
</feature>
<keyword evidence="4 6" id="KW-1133">Transmembrane helix</keyword>
<keyword evidence="3 6" id="KW-0812">Transmembrane</keyword>
<keyword evidence="5 6" id="KW-0472">Membrane</keyword>
<keyword evidence="8" id="KW-1185">Reference proteome</keyword>
<dbReference type="EMBL" id="JAPQKI010000006">
    <property type="protein sequence ID" value="KAJ5095204.1"/>
    <property type="molecule type" value="Genomic_DNA"/>
</dbReference>
<feature type="transmembrane region" description="Helical" evidence="6">
    <location>
        <begin position="39"/>
        <end position="59"/>
    </location>
</feature>
<feature type="transmembrane region" description="Helical" evidence="6">
    <location>
        <begin position="217"/>
        <end position="243"/>
    </location>
</feature>
<comment type="caution">
    <text evidence="7">The sequence shown here is derived from an EMBL/GenBank/DDBJ whole genome shotgun (WGS) entry which is preliminary data.</text>
</comment>
<feature type="transmembrane region" description="Helical" evidence="6">
    <location>
        <begin position="120"/>
        <end position="139"/>
    </location>
</feature>
<feature type="transmembrane region" description="Helical" evidence="6">
    <location>
        <begin position="302"/>
        <end position="322"/>
    </location>
</feature>
<dbReference type="GO" id="GO:0042910">
    <property type="term" value="F:xenobiotic transmembrane transporter activity"/>
    <property type="evidence" value="ECO:0007669"/>
    <property type="project" value="InterPro"/>
</dbReference>
<evidence type="ECO:0000256" key="6">
    <source>
        <dbReference type="SAM" id="Phobius"/>
    </source>
</evidence>
<evidence type="ECO:0000256" key="5">
    <source>
        <dbReference type="ARBA" id="ARBA00023136"/>
    </source>
</evidence>
<dbReference type="InterPro" id="IPR045069">
    <property type="entry name" value="MATE_euk"/>
</dbReference>
<dbReference type="CDD" id="cd13132">
    <property type="entry name" value="MATE_eukaryotic"/>
    <property type="match status" value="1"/>
</dbReference>